<dbReference type="InterPro" id="IPR000595">
    <property type="entry name" value="cNMP-bd_dom"/>
</dbReference>
<dbReference type="SUPFAM" id="SSF46785">
    <property type="entry name" value="Winged helix' DNA-binding domain"/>
    <property type="match status" value="1"/>
</dbReference>
<evidence type="ECO:0000256" key="2">
    <source>
        <dbReference type="ARBA" id="ARBA00023125"/>
    </source>
</evidence>
<evidence type="ECO:0000259" key="5">
    <source>
        <dbReference type="PROSITE" id="PS50042"/>
    </source>
</evidence>
<evidence type="ECO:0000256" key="3">
    <source>
        <dbReference type="ARBA" id="ARBA00023163"/>
    </source>
</evidence>
<dbReference type="InterPro" id="IPR050397">
    <property type="entry name" value="Env_Response_Regulators"/>
</dbReference>
<evidence type="ECO:0000313" key="7">
    <source>
        <dbReference type="EMBL" id="MBB5049886.1"/>
    </source>
</evidence>
<keyword evidence="3" id="KW-0804">Transcription</keyword>
<protein>
    <submittedName>
        <fullName evidence="7">CRP-like cAMP-binding protein</fullName>
    </submittedName>
</protein>
<feature type="region of interest" description="Disordered" evidence="4">
    <location>
        <begin position="228"/>
        <end position="251"/>
    </location>
</feature>
<dbReference type="InterPro" id="IPR036390">
    <property type="entry name" value="WH_DNA-bd_sf"/>
</dbReference>
<dbReference type="GO" id="GO:0003677">
    <property type="term" value="F:DNA binding"/>
    <property type="evidence" value="ECO:0007669"/>
    <property type="project" value="UniProtKB-KW"/>
</dbReference>
<dbReference type="RefSeq" id="WP_184262606.1">
    <property type="nucleotide sequence ID" value="NZ_JACHIH010000050.1"/>
</dbReference>
<keyword evidence="8" id="KW-1185">Reference proteome</keyword>
<feature type="domain" description="HTH crp-type" evidence="6">
    <location>
        <begin position="145"/>
        <end position="211"/>
    </location>
</feature>
<proteinExistence type="predicted"/>
<keyword evidence="2" id="KW-0238">DNA-binding</keyword>
<dbReference type="InterPro" id="IPR036388">
    <property type="entry name" value="WH-like_DNA-bd_sf"/>
</dbReference>
<keyword evidence="1" id="KW-0805">Transcription regulation</keyword>
<dbReference type="PROSITE" id="PS50042">
    <property type="entry name" value="CNMP_BINDING_3"/>
    <property type="match status" value="1"/>
</dbReference>
<name>A0A7W7Z8B4_9BRAD</name>
<evidence type="ECO:0000313" key="8">
    <source>
        <dbReference type="Proteomes" id="UP000542353"/>
    </source>
</evidence>
<dbReference type="InterPro" id="IPR018490">
    <property type="entry name" value="cNMP-bd_dom_sf"/>
</dbReference>
<accession>A0A7W7Z8B4</accession>
<dbReference type="GO" id="GO:0005829">
    <property type="term" value="C:cytosol"/>
    <property type="evidence" value="ECO:0007669"/>
    <property type="project" value="TreeGrafter"/>
</dbReference>
<dbReference type="PANTHER" id="PTHR24567:SF74">
    <property type="entry name" value="HTH-TYPE TRANSCRIPTIONAL REGULATOR ARCR"/>
    <property type="match status" value="1"/>
</dbReference>
<dbReference type="GO" id="GO:0003700">
    <property type="term" value="F:DNA-binding transcription factor activity"/>
    <property type="evidence" value="ECO:0007669"/>
    <property type="project" value="TreeGrafter"/>
</dbReference>
<evidence type="ECO:0000256" key="4">
    <source>
        <dbReference type="SAM" id="MobiDB-lite"/>
    </source>
</evidence>
<organism evidence="7 8">
    <name type="scientific">Rhodopseudomonas rhenobacensis</name>
    <dbReference type="NCBI Taxonomy" id="87461"/>
    <lineage>
        <taxon>Bacteria</taxon>
        <taxon>Pseudomonadati</taxon>
        <taxon>Pseudomonadota</taxon>
        <taxon>Alphaproteobacteria</taxon>
        <taxon>Hyphomicrobiales</taxon>
        <taxon>Nitrobacteraceae</taxon>
        <taxon>Rhodopseudomonas</taxon>
    </lineage>
</organism>
<dbReference type="InterPro" id="IPR014710">
    <property type="entry name" value="RmlC-like_jellyroll"/>
</dbReference>
<dbReference type="SMART" id="SM00419">
    <property type="entry name" value="HTH_CRP"/>
    <property type="match status" value="1"/>
</dbReference>
<dbReference type="Pfam" id="PF13545">
    <property type="entry name" value="HTH_Crp_2"/>
    <property type="match status" value="1"/>
</dbReference>
<sequence length="251" mass="26855">MALYRRPPNQLLASLPQPAFDVLRPELRTVALALGEVLIESGRLLTRVYFPHSGIISSIVNLADGETIEVAMVGRCGVFGASAVLNGGSSPTGAVVEFAGTASVIDAKPFLLAVAASEPLRALLMQQQWGELVRTEQFAACNASHDLAARICRRLARMRDLALSDSLPLTQEVLARLLGVRRNSVSLVAGALQEAGVIRYTRGRIDIVDPAGLMARACECYWTNKAQGRMSGGAPPPAERRCVISSAPRRP</sequence>
<dbReference type="InterPro" id="IPR012318">
    <property type="entry name" value="HTH_CRP"/>
</dbReference>
<dbReference type="PANTHER" id="PTHR24567">
    <property type="entry name" value="CRP FAMILY TRANSCRIPTIONAL REGULATORY PROTEIN"/>
    <property type="match status" value="1"/>
</dbReference>
<dbReference type="Pfam" id="PF00027">
    <property type="entry name" value="cNMP_binding"/>
    <property type="match status" value="1"/>
</dbReference>
<dbReference type="SUPFAM" id="SSF51206">
    <property type="entry name" value="cAMP-binding domain-like"/>
    <property type="match status" value="1"/>
</dbReference>
<dbReference type="Gene3D" id="1.10.10.10">
    <property type="entry name" value="Winged helix-like DNA-binding domain superfamily/Winged helix DNA-binding domain"/>
    <property type="match status" value="1"/>
</dbReference>
<dbReference type="AlphaFoldDB" id="A0A7W7Z8B4"/>
<dbReference type="Gene3D" id="2.60.120.10">
    <property type="entry name" value="Jelly Rolls"/>
    <property type="match status" value="1"/>
</dbReference>
<dbReference type="CDD" id="cd00038">
    <property type="entry name" value="CAP_ED"/>
    <property type="match status" value="1"/>
</dbReference>
<dbReference type="PROSITE" id="PS51063">
    <property type="entry name" value="HTH_CRP_2"/>
    <property type="match status" value="1"/>
</dbReference>
<comment type="caution">
    <text evidence="7">The sequence shown here is derived from an EMBL/GenBank/DDBJ whole genome shotgun (WGS) entry which is preliminary data.</text>
</comment>
<dbReference type="EMBL" id="JACHIH010000050">
    <property type="protein sequence ID" value="MBB5049886.1"/>
    <property type="molecule type" value="Genomic_DNA"/>
</dbReference>
<feature type="domain" description="Cyclic nucleotide-binding" evidence="5">
    <location>
        <begin position="11"/>
        <end position="96"/>
    </location>
</feature>
<evidence type="ECO:0000259" key="6">
    <source>
        <dbReference type="PROSITE" id="PS51063"/>
    </source>
</evidence>
<evidence type="ECO:0000256" key="1">
    <source>
        <dbReference type="ARBA" id="ARBA00023015"/>
    </source>
</evidence>
<reference evidence="7 8" key="1">
    <citation type="submission" date="2020-08" db="EMBL/GenBank/DDBJ databases">
        <title>Genomic Encyclopedia of Type Strains, Phase IV (KMG-IV): sequencing the most valuable type-strain genomes for metagenomic binning, comparative biology and taxonomic classification.</title>
        <authorList>
            <person name="Goeker M."/>
        </authorList>
    </citation>
    <scope>NUCLEOTIDE SEQUENCE [LARGE SCALE GENOMIC DNA]</scope>
    <source>
        <strain evidence="7 8">DSM 12706</strain>
    </source>
</reference>
<dbReference type="Proteomes" id="UP000542353">
    <property type="component" value="Unassembled WGS sequence"/>
</dbReference>
<gene>
    <name evidence="7" type="ORF">HNR60_004670</name>
</gene>